<evidence type="ECO:0000313" key="1">
    <source>
        <dbReference type="EMBL" id="KAI3720873.1"/>
    </source>
</evidence>
<reference evidence="2" key="1">
    <citation type="journal article" date="2022" name="Mol. Ecol. Resour.">
        <title>The genomes of chicory, endive, great burdock and yacon provide insights into Asteraceae palaeo-polyploidization history and plant inulin production.</title>
        <authorList>
            <person name="Fan W."/>
            <person name="Wang S."/>
            <person name="Wang H."/>
            <person name="Wang A."/>
            <person name="Jiang F."/>
            <person name="Liu H."/>
            <person name="Zhao H."/>
            <person name="Xu D."/>
            <person name="Zhang Y."/>
        </authorList>
    </citation>
    <scope>NUCLEOTIDE SEQUENCE [LARGE SCALE GENOMIC DNA]</scope>
    <source>
        <strain evidence="2">cv. Punajuju</strain>
    </source>
</reference>
<protein>
    <submittedName>
        <fullName evidence="1">Uncharacterized protein</fullName>
    </submittedName>
</protein>
<sequence>MLLINREEIITKIVLKFASSSQTYRCFLSPSAKPPVSLLNLSVSIFSYVFSSQILSVLPYIYHSLFTPSFSLNDSFHSTNSSL</sequence>
<reference evidence="1 2" key="2">
    <citation type="journal article" date="2022" name="Mol. Ecol. Resour.">
        <title>The genomes of chicory, endive, great burdock and yacon provide insights into Asteraceae paleo-polyploidization history and plant inulin production.</title>
        <authorList>
            <person name="Fan W."/>
            <person name="Wang S."/>
            <person name="Wang H."/>
            <person name="Wang A."/>
            <person name="Jiang F."/>
            <person name="Liu H."/>
            <person name="Zhao H."/>
            <person name="Xu D."/>
            <person name="Zhang Y."/>
        </authorList>
    </citation>
    <scope>NUCLEOTIDE SEQUENCE [LARGE SCALE GENOMIC DNA]</scope>
    <source>
        <strain evidence="2">cv. Punajuju</strain>
        <tissue evidence="1">Leaves</tissue>
    </source>
</reference>
<dbReference type="Proteomes" id="UP001055811">
    <property type="component" value="Linkage Group LG06"/>
</dbReference>
<name>A0ACB9BH46_CICIN</name>
<accession>A0ACB9BH46</accession>
<dbReference type="EMBL" id="CM042014">
    <property type="protein sequence ID" value="KAI3720873.1"/>
    <property type="molecule type" value="Genomic_DNA"/>
</dbReference>
<evidence type="ECO:0000313" key="2">
    <source>
        <dbReference type="Proteomes" id="UP001055811"/>
    </source>
</evidence>
<gene>
    <name evidence="1" type="ORF">L2E82_31871</name>
</gene>
<keyword evidence="2" id="KW-1185">Reference proteome</keyword>
<proteinExistence type="predicted"/>
<organism evidence="1 2">
    <name type="scientific">Cichorium intybus</name>
    <name type="common">Chicory</name>
    <dbReference type="NCBI Taxonomy" id="13427"/>
    <lineage>
        <taxon>Eukaryota</taxon>
        <taxon>Viridiplantae</taxon>
        <taxon>Streptophyta</taxon>
        <taxon>Embryophyta</taxon>
        <taxon>Tracheophyta</taxon>
        <taxon>Spermatophyta</taxon>
        <taxon>Magnoliopsida</taxon>
        <taxon>eudicotyledons</taxon>
        <taxon>Gunneridae</taxon>
        <taxon>Pentapetalae</taxon>
        <taxon>asterids</taxon>
        <taxon>campanulids</taxon>
        <taxon>Asterales</taxon>
        <taxon>Asteraceae</taxon>
        <taxon>Cichorioideae</taxon>
        <taxon>Cichorieae</taxon>
        <taxon>Cichoriinae</taxon>
        <taxon>Cichorium</taxon>
    </lineage>
</organism>
<comment type="caution">
    <text evidence="1">The sequence shown here is derived from an EMBL/GenBank/DDBJ whole genome shotgun (WGS) entry which is preliminary data.</text>
</comment>